<evidence type="ECO:0000313" key="2">
    <source>
        <dbReference type="EMBL" id="MFD2256684.1"/>
    </source>
</evidence>
<sequence length="248" mass="27144">MVISTLCRSCGQHMDVKDGKPVLRPKYATRLASSSKPPIQHPTIGEASNVSKIERITPVLRLKNFFRREIVKREIECYHCQKLFEVVPDAQSSQCPKCGGYISLRDYEVDHAWRRRIQTRGDVTILKGGSINGVHVQCHDLTVLGQLAASVECSGTLKIRSHGKIIGNVRCGELRVERGAIVEFQGDVHAKSAYIDGQVKAQLTCSEKITLEKKAHLQGLARAAGLVVKPGAKHSGVMEVVRGGADAS</sequence>
<dbReference type="EMBL" id="JBHUIT010000011">
    <property type="protein sequence ID" value="MFD2256684.1"/>
    <property type="molecule type" value="Genomic_DNA"/>
</dbReference>
<proteinExistence type="inferred from homology"/>
<dbReference type="Proteomes" id="UP001597375">
    <property type="component" value="Unassembled WGS sequence"/>
</dbReference>
<keyword evidence="3" id="KW-1185">Reference proteome</keyword>
<evidence type="ECO:0000256" key="1">
    <source>
        <dbReference type="ARBA" id="ARBA00044755"/>
    </source>
</evidence>
<name>A0ABW5D7F1_9BACT</name>
<dbReference type="PANTHER" id="PTHR35024:SF4">
    <property type="entry name" value="POLYMER-FORMING CYTOSKELETAL PROTEIN"/>
    <property type="match status" value="1"/>
</dbReference>
<protein>
    <submittedName>
        <fullName evidence="2">Polymer-forming cytoskeletal protein</fullName>
    </submittedName>
</protein>
<dbReference type="InterPro" id="IPR007607">
    <property type="entry name" value="BacA/B"/>
</dbReference>
<dbReference type="Pfam" id="PF04519">
    <property type="entry name" value="Bactofilin"/>
    <property type="match status" value="2"/>
</dbReference>
<dbReference type="PANTHER" id="PTHR35024">
    <property type="entry name" value="HYPOTHETICAL CYTOSOLIC PROTEIN"/>
    <property type="match status" value="1"/>
</dbReference>
<comment type="caution">
    <text evidence="2">The sequence shown here is derived from an EMBL/GenBank/DDBJ whole genome shotgun (WGS) entry which is preliminary data.</text>
</comment>
<organism evidence="2 3">
    <name type="scientific">Luteolibacter algae</name>
    <dbReference type="NCBI Taxonomy" id="454151"/>
    <lineage>
        <taxon>Bacteria</taxon>
        <taxon>Pseudomonadati</taxon>
        <taxon>Verrucomicrobiota</taxon>
        <taxon>Verrucomicrobiia</taxon>
        <taxon>Verrucomicrobiales</taxon>
        <taxon>Verrucomicrobiaceae</taxon>
        <taxon>Luteolibacter</taxon>
    </lineage>
</organism>
<evidence type="ECO:0000313" key="3">
    <source>
        <dbReference type="Proteomes" id="UP001597375"/>
    </source>
</evidence>
<accession>A0ABW5D7F1</accession>
<reference evidence="3" key="1">
    <citation type="journal article" date="2019" name="Int. J. Syst. Evol. Microbiol.">
        <title>The Global Catalogue of Microorganisms (GCM) 10K type strain sequencing project: providing services to taxonomists for standard genome sequencing and annotation.</title>
        <authorList>
            <consortium name="The Broad Institute Genomics Platform"/>
            <consortium name="The Broad Institute Genome Sequencing Center for Infectious Disease"/>
            <person name="Wu L."/>
            <person name="Ma J."/>
        </authorList>
    </citation>
    <scope>NUCLEOTIDE SEQUENCE [LARGE SCALE GENOMIC DNA]</scope>
    <source>
        <strain evidence="3">CGMCC 4.7106</strain>
    </source>
</reference>
<comment type="similarity">
    <text evidence="1">Belongs to the bactofilin family.</text>
</comment>
<gene>
    <name evidence="2" type="ORF">ACFSSA_08350</name>
</gene>